<dbReference type="EMBL" id="GGEC01091957">
    <property type="protein sequence ID" value="MBX72441.1"/>
    <property type="molecule type" value="Transcribed_RNA"/>
</dbReference>
<evidence type="ECO:0000256" key="1">
    <source>
        <dbReference type="SAM" id="Phobius"/>
    </source>
</evidence>
<name>A0A2P2QZW4_RHIMU</name>
<dbReference type="AlphaFoldDB" id="A0A2P2QZW4"/>
<accession>A0A2P2QZW4</accession>
<sequence length="43" mass="5070">MRLTYSTVEKEKRIKKTQISFLGINQFSSIVWLCFSLRVCSDI</sequence>
<keyword evidence="1" id="KW-1133">Transmembrane helix</keyword>
<proteinExistence type="predicted"/>
<protein>
    <submittedName>
        <fullName evidence="2">Uncharacterized protein</fullName>
    </submittedName>
</protein>
<organism evidence="2">
    <name type="scientific">Rhizophora mucronata</name>
    <name type="common">Asiatic mangrove</name>
    <dbReference type="NCBI Taxonomy" id="61149"/>
    <lineage>
        <taxon>Eukaryota</taxon>
        <taxon>Viridiplantae</taxon>
        <taxon>Streptophyta</taxon>
        <taxon>Embryophyta</taxon>
        <taxon>Tracheophyta</taxon>
        <taxon>Spermatophyta</taxon>
        <taxon>Magnoliopsida</taxon>
        <taxon>eudicotyledons</taxon>
        <taxon>Gunneridae</taxon>
        <taxon>Pentapetalae</taxon>
        <taxon>rosids</taxon>
        <taxon>fabids</taxon>
        <taxon>Malpighiales</taxon>
        <taxon>Rhizophoraceae</taxon>
        <taxon>Rhizophora</taxon>
    </lineage>
</organism>
<keyword evidence="1" id="KW-0472">Membrane</keyword>
<evidence type="ECO:0000313" key="2">
    <source>
        <dbReference type="EMBL" id="MBX72441.1"/>
    </source>
</evidence>
<reference evidence="2" key="1">
    <citation type="submission" date="2018-02" db="EMBL/GenBank/DDBJ databases">
        <title>Rhizophora mucronata_Transcriptome.</title>
        <authorList>
            <person name="Meera S.P."/>
            <person name="Sreeshan A."/>
            <person name="Augustine A."/>
        </authorList>
    </citation>
    <scope>NUCLEOTIDE SEQUENCE</scope>
    <source>
        <tissue evidence="2">Leaf</tissue>
    </source>
</reference>
<keyword evidence="1" id="KW-0812">Transmembrane</keyword>
<feature type="transmembrane region" description="Helical" evidence="1">
    <location>
        <begin position="21"/>
        <end position="39"/>
    </location>
</feature>